<comment type="caution">
    <text evidence="2">The sequence shown here is derived from an EMBL/GenBank/DDBJ whole genome shotgun (WGS) entry which is preliminary data.</text>
</comment>
<sequence>MTSTLLPDHTLAEQADESPALDANAAAAETPAEPAPVKKAGIPAFTFPFSPAAFAPSKSDDQPWHQKGNKSAHEKRIGAAPNGTRRSMGKR</sequence>
<gene>
    <name evidence="2" type="ORF">TMS3_0111330</name>
</gene>
<dbReference type="OrthoDB" id="6986897at2"/>
<dbReference type="STRING" id="1395571.TMS3_0111330"/>
<evidence type="ECO:0000313" key="2">
    <source>
        <dbReference type="EMBL" id="KFX70086.1"/>
    </source>
</evidence>
<dbReference type="AlphaFoldDB" id="A0A0A1YLW5"/>
<protein>
    <submittedName>
        <fullName evidence="2">Uncharacterized protein</fullName>
    </submittedName>
</protein>
<dbReference type="RefSeq" id="WP_025165341.1">
    <property type="nucleotide sequence ID" value="NZ_AWSQ01000002.1"/>
</dbReference>
<accession>A0A0A1YLW5</accession>
<feature type="compositionally biased region" description="Low complexity" evidence="1">
    <location>
        <begin position="17"/>
        <end position="32"/>
    </location>
</feature>
<feature type="compositionally biased region" description="Low complexity" evidence="1">
    <location>
        <begin position="43"/>
        <end position="57"/>
    </location>
</feature>
<dbReference type="Proteomes" id="UP000030063">
    <property type="component" value="Unassembled WGS sequence"/>
</dbReference>
<keyword evidence="3" id="KW-1185">Reference proteome</keyword>
<feature type="region of interest" description="Disordered" evidence="1">
    <location>
        <begin position="1"/>
        <end position="91"/>
    </location>
</feature>
<evidence type="ECO:0000313" key="3">
    <source>
        <dbReference type="Proteomes" id="UP000030063"/>
    </source>
</evidence>
<proteinExistence type="predicted"/>
<reference evidence="2 3" key="1">
    <citation type="journal article" date="2014" name="Genome Announc.">
        <title>Draft Genome Sequence of Petroleum Oil-Degrading Marine Bacterium Pseudomonas taeanensis Strain MS-3, Isolated from a Crude Oil-Contaminated Seashore.</title>
        <authorList>
            <person name="Lee S.Y."/>
            <person name="Kim S.H."/>
            <person name="Lee D.G."/>
            <person name="Shin S."/>
            <person name="Yun S.H."/>
            <person name="Choi C.W."/>
            <person name="Chung Y.H."/>
            <person name="Choi J.S."/>
            <person name="Kahng H.Y."/>
            <person name="Kim S.I."/>
        </authorList>
    </citation>
    <scope>NUCLEOTIDE SEQUENCE [LARGE SCALE GENOMIC DNA]</scope>
    <source>
        <strain evidence="2 3">MS-3</strain>
    </source>
</reference>
<evidence type="ECO:0000256" key="1">
    <source>
        <dbReference type="SAM" id="MobiDB-lite"/>
    </source>
</evidence>
<name>A0A0A1YLW5_9PSED</name>
<organism evidence="2 3">
    <name type="scientific">Pseudomonas taeanensis MS-3</name>
    <dbReference type="NCBI Taxonomy" id="1395571"/>
    <lineage>
        <taxon>Bacteria</taxon>
        <taxon>Pseudomonadati</taxon>
        <taxon>Pseudomonadota</taxon>
        <taxon>Gammaproteobacteria</taxon>
        <taxon>Pseudomonadales</taxon>
        <taxon>Pseudomonadaceae</taxon>
        <taxon>Pseudomonas</taxon>
    </lineage>
</organism>
<dbReference type="EMBL" id="AWSQ01000002">
    <property type="protein sequence ID" value="KFX70086.1"/>
    <property type="molecule type" value="Genomic_DNA"/>
</dbReference>